<keyword evidence="2 9" id="KW-0963">Cytoplasm</keyword>
<dbReference type="HAMAP" id="MF_00140_A">
    <property type="entry name" value="Trp_tRNA_synth_A"/>
    <property type="match status" value="1"/>
</dbReference>
<dbReference type="PROSITE" id="PS00178">
    <property type="entry name" value="AA_TRNA_LIGASE_I"/>
    <property type="match status" value="1"/>
</dbReference>
<protein>
    <recommendedName>
        <fullName evidence="9">Tryptophan--tRNA ligase</fullName>
        <ecNumber evidence="9">6.1.1.2</ecNumber>
    </recommendedName>
    <alternativeName>
        <fullName evidence="9">Tryptophanyl-tRNA synthetase</fullName>
        <shortName evidence="9">TrpRS</shortName>
    </alternativeName>
</protein>
<feature type="short sequence motif" description="'KMSKS' region" evidence="9">
    <location>
        <begin position="256"/>
        <end position="260"/>
    </location>
</feature>
<evidence type="ECO:0000313" key="12">
    <source>
        <dbReference type="EMBL" id="HHK67712.1"/>
    </source>
</evidence>
<feature type="short sequence motif" description="'HIGH' region" evidence="9">
    <location>
        <begin position="83"/>
        <end position="91"/>
    </location>
</feature>
<dbReference type="EMBL" id="DRWN01000011">
    <property type="protein sequence ID" value="HHK67712.1"/>
    <property type="molecule type" value="Genomic_DNA"/>
</dbReference>
<dbReference type="GO" id="GO:0004830">
    <property type="term" value="F:tryptophan-tRNA ligase activity"/>
    <property type="evidence" value="ECO:0007669"/>
    <property type="project" value="UniProtKB-UniRule"/>
</dbReference>
<evidence type="ECO:0000256" key="1">
    <source>
        <dbReference type="ARBA" id="ARBA00005594"/>
    </source>
</evidence>
<keyword evidence="3 9" id="KW-0436">Ligase</keyword>
<evidence type="ECO:0000256" key="3">
    <source>
        <dbReference type="ARBA" id="ARBA00022598"/>
    </source>
</evidence>
<organism evidence="12">
    <name type="scientific">Caldiarchaeum subterraneum</name>
    <dbReference type="NCBI Taxonomy" id="311458"/>
    <lineage>
        <taxon>Archaea</taxon>
        <taxon>Nitrososphaerota</taxon>
        <taxon>Candidatus Caldarchaeales</taxon>
        <taxon>Candidatus Caldarchaeaceae</taxon>
        <taxon>Candidatus Caldarchaeum</taxon>
    </lineage>
</organism>
<comment type="caution">
    <text evidence="12">The sequence shown here is derived from an EMBL/GenBank/DDBJ whole genome shotgun (WGS) entry which is preliminary data.</text>
</comment>
<dbReference type="PRINTS" id="PR01039">
    <property type="entry name" value="TRNASYNTHTRP"/>
</dbReference>
<dbReference type="GO" id="GO:0005737">
    <property type="term" value="C:cytoplasm"/>
    <property type="evidence" value="ECO:0007669"/>
    <property type="project" value="UniProtKB-SubCell"/>
</dbReference>
<dbReference type="SUPFAM" id="SSF52374">
    <property type="entry name" value="Nucleotidylyl transferase"/>
    <property type="match status" value="1"/>
</dbReference>
<keyword evidence="4 9" id="KW-0547">Nucleotide-binding</keyword>
<evidence type="ECO:0000256" key="8">
    <source>
        <dbReference type="ARBA" id="ARBA00049929"/>
    </source>
</evidence>
<dbReference type="CDD" id="cd00806">
    <property type="entry name" value="TrpRS_core"/>
    <property type="match status" value="1"/>
</dbReference>
<dbReference type="NCBIfam" id="NF008927">
    <property type="entry name" value="PRK12285.1-4"/>
    <property type="match status" value="1"/>
</dbReference>
<evidence type="ECO:0000256" key="7">
    <source>
        <dbReference type="ARBA" id="ARBA00023146"/>
    </source>
</evidence>
<gene>
    <name evidence="9" type="primary">trpS</name>
    <name evidence="12" type="ORF">ENM11_00960</name>
</gene>
<name>A0A7C5QDD4_CALS0</name>
<evidence type="ECO:0000256" key="9">
    <source>
        <dbReference type="HAMAP-Rule" id="MF_00140"/>
    </source>
</evidence>
<proteinExistence type="inferred from homology"/>
<dbReference type="PANTHER" id="PTHR10055:SF1">
    <property type="entry name" value="TRYPTOPHAN--TRNA LIGASE, CYTOPLASMIC"/>
    <property type="match status" value="1"/>
</dbReference>
<comment type="function">
    <text evidence="9">Catalyzes the attachment of tryptophan to tRNA(Trp).</text>
</comment>
<dbReference type="InterPro" id="IPR002305">
    <property type="entry name" value="aa-tRNA-synth_Ic"/>
</dbReference>
<dbReference type="NCBIfam" id="TIGR00233">
    <property type="entry name" value="trpS"/>
    <property type="match status" value="1"/>
</dbReference>
<feature type="coiled-coil region" evidence="11">
    <location>
        <begin position="338"/>
        <end position="369"/>
    </location>
</feature>
<keyword evidence="7 9" id="KW-0030">Aminoacyl-tRNA synthetase</keyword>
<dbReference type="AlphaFoldDB" id="A0A7C5QDD4"/>
<reference evidence="12" key="1">
    <citation type="journal article" date="2020" name="mSystems">
        <title>Genome- and Community-Level Interaction Insights into Carbon Utilization and Element Cycling Functions of Hydrothermarchaeota in Hydrothermal Sediment.</title>
        <authorList>
            <person name="Zhou Z."/>
            <person name="Liu Y."/>
            <person name="Xu W."/>
            <person name="Pan J."/>
            <person name="Luo Z.H."/>
            <person name="Li M."/>
        </authorList>
    </citation>
    <scope>NUCLEOTIDE SEQUENCE [LARGE SCALE GENOMIC DNA]</scope>
    <source>
        <strain evidence="12">SpSt-1056</strain>
    </source>
</reference>
<accession>A0A7C5QDD4</accession>
<evidence type="ECO:0000256" key="6">
    <source>
        <dbReference type="ARBA" id="ARBA00022917"/>
    </source>
</evidence>
<evidence type="ECO:0000256" key="11">
    <source>
        <dbReference type="SAM" id="Coils"/>
    </source>
</evidence>
<dbReference type="InterPro" id="IPR020653">
    <property type="entry name" value="Tryptophan-tRNA-ligase_arc"/>
</dbReference>
<evidence type="ECO:0000256" key="2">
    <source>
        <dbReference type="ARBA" id="ARBA00022490"/>
    </source>
</evidence>
<comment type="similarity">
    <text evidence="1 9 10">Belongs to the class-I aminoacyl-tRNA synthetase family.</text>
</comment>
<dbReference type="Pfam" id="PF00579">
    <property type="entry name" value="tRNA-synt_1b"/>
    <property type="match status" value="1"/>
</dbReference>
<dbReference type="GO" id="GO:0006436">
    <property type="term" value="P:tryptophanyl-tRNA aminoacylation"/>
    <property type="evidence" value="ECO:0007669"/>
    <property type="project" value="UniProtKB-UniRule"/>
</dbReference>
<dbReference type="Gene3D" id="1.10.240.10">
    <property type="entry name" value="Tyrosyl-Transfer RNA Synthetase"/>
    <property type="match status" value="1"/>
</dbReference>
<keyword evidence="6 9" id="KW-0648">Protein biosynthesis</keyword>
<dbReference type="InterPro" id="IPR001412">
    <property type="entry name" value="aa-tRNA-synth_I_CS"/>
</dbReference>
<sequence>MNGSNSFRVTPWEVEGAVNYDRLVHEFGTELISDSLMERLVRDAGGSNHMLRRRVFFSHRDLNLVLDDYESGRGFFLYTGRGPSGPMHIGHIIPFYFTKWLQDRFQANLYIQLTDDEKFLEESRGLTLEDTAYWSQDNMLNIAAVGFDPDRTFIFRNTQFMGKMYPLVLKTARKINFSWVRAVFGFNDQTNIGMAFFPAIQIVPTLFERKRCLIPAAIDQDPYWRIQRDIAEGLGFFKSAAIHSRFLMPLTGPTGKMSASQPESAVFLTDDPKAVRKKIWQAYSGGQPTVELHRKLGGNPEVDVAFQWLYYFFEEDDRKVEQIKNDYVAGKLLTGELKEILIEKVQAFLERFREAREKAADKISLFTREGRLAARMWESWPDFDA</sequence>
<keyword evidence="5 9" id="KW-0067">ATP-binding</keyword>
<comment type="catalytic activity">
    <reaction evidence="8 9">
        <text>tRNA(Trp) + L-tryptophan + ATP = L-tryptophyl-tRNA(Trp) + AMP + diphosphate + H(+)</text>
        <dbReference type="Rhea" id="RHEA:24080"/>
        <dbReference type="Rhea" id="RHEA-COMP:9671"/>
        <dbReference type="Rhea" id="RHEA-COMP:9705"/>
        <dbReference type="ChEBI" id="CHEBI:15378"/>
        <dbReference type="ChEBI" id="CHEBI:30616"/>
        <dbReference type="ChEBI" id="CHEBI:33019"/>
        <dbReference type="ChEBI" id="CHEBI:57912"/>
        <dbReference type="ChEBI" id="CHEBI:78442"/>
        <dbReference type="ChEBI" id="CHEBI:78535"/>
        <dbReference type="ChEBI" id="CHEBI:456215"/>
        <dbReference type="EC" id="6.1.1.2"/>
    </reaction>
</comment>
<keyword evidence="11" id="KW-0175">Coiled coil</keyword>
<dbReference type="InterPro" id="IPR002306">
    <property type="entry name" value="Trp-tRNA-ligase"/>
</dbReference>
<dbReference type="InterPro" id="IPR014729">
    <property type="entry name" value="Rossmann-like_a/b/a_fold"/>
</dbReference>
<dbReference type="EC" id="6.1.1.2" evidence="9"/>
<dbReference type="FunFam" id="1.10.240.10:FF:000007">
    <property type="entry name" value="Tryptophan--tRNA ligase"/>
    <property type="match status" value="1"/>
</dbReference>
<evidence type="ECO:0000256" key="10">
    <source>
        <dbReference type="RuleBase" id="RU363036"/>
    </source>
</evidence>
<dbReference type="GO" id="GO:0005524">
    <property type="term" value="F:ATP binding"/>
    <property type="evidence" value="ECO:0007669"/>
    <property type="project" value="UniProtKB-UniRule"/>
</dbReference>
<comment type="subcellular location">
    <subcellularLocation>
        <location evidence="9">Cytoplasm</location>
    </subcellularLocation>
</comment>
<dbReference type="Gene3D" id="3.40.50.620">
    <property type="entry name" value="HUPs"/>
    <property type="match status" value="1"/>
</dbReference>
<evidence type="ECO:0000256" key="5">
    <source>
        <dbReference type="ARBA" id="ARBA00022840"/>
    </source>
</evidence>
<evidence type="ECO:0000256" key="4">
    <source>
        <dbReference type="ARBA" id="ARBA00022741"/>
    </source>
</evidence>
<dbReference type="PANTHER" id="PTHR10055">
    <property type="entry name" value="TRYPTOPHANYL-TRNA SYNTHETASE"/>
    <property type="match status" value="1"/>
</dbReference>